<proteinExistence type="predicted"/>
<dbReference type="EMBL" id="GU580943">
    <property type="protein sequence ID" value="ADD81108.1"/>
    <property type="molecule type" value="Genomic_DNA"/>
</dbReference>
<dbReference type="KEGG" id="vg:18564114"/>
<keyword evidence="2" id="KW-1185">Reference proteome</keyword>
<protein>
    <submittedName>
        <fullName evidence="1">Gp03</fullName>
    </submittedName>
</protein>
<dbReference type="RefSeq" id="YP_009016184.1">
    <property type="nucleotide sequence ID" value="NC_023722.1"/>
</dbReference>
<dbReference type="GeneID" id="18564114"/>
<reference evidence="1 2" key="1">
    <citation type="journal article" date="2011" name="Appl. Environ. Microbiol.">
        <title>Genomic and functional analyses of Rhodococcus equi phages ReqiPepy6, ReqiPoco6, ReqiPine5, and ReqiDocB7.</title>
        <authorList>
            <person name="Summer E.J."/>
            <person name="Liu M."/>
            <person name="Gill J.J."/>
            <person name="Grant M."/>
            <person name="Chan-Cortes T.N."/>
            <person name="Ferguson L."/>
            <person name="Janes C."/>
            <person name="Lange K."/>
            <person name="Bertoli M."/>
            <person name="Moore C."/>
            <person name="Orchard R.C."/>
            <person name="Cohen N."/>
            <person name="Young R."/>
        </authorList>
    </citation>
    <scope>NUCLEOTIDE SEQUENCE [LARGE SCALE GENOMIC DNA]</scope>
</reference>
<accession>D4P7X8</accession>
<organism evidence="1 2">
    <name type="scientific">Rhodococcus phage ReqiPine5</name>
    <dbReference type="NCBI Taxonomy" id="691963"/>
    <lineage>
        <taxon>Viruses</taxon>
        <taxon>Duplodnaviria</taxon>
        <taxon>Heunggongvirae</taxon>
        <taxon>Uroviricota</taxon>
        <taxon>Caudoviricetes</taxon>
        <taxon>Caudoviricetes incertae sedis</taxon>
        <taxon>Reqipinevirus</taxon>
        <taxon>Reqipinevirus reqipine5</taxon>
    </lineage>
</organism>
<name>D4P7X8_9CAUD</name>
<dbReference type="Proteomes" id="UP000001504">
    <property type="component" value="Segment"/>
</dbReference>
<evidence type="ECO:0000313" key="1">
    <source>
        <dbReference type="EMBL" id="ADD81108.1"/>
    </source>
</evidence>
<sequence>MTLYFANPNSDGAREAMRDHRLGFIRTPVQGNARPEGAIWCADNGCFGKGYPGDEGWIEWLSSLDPEGCRFATAPDVVGDAAATLERSAPFYEVIRSLGFPAALVAQDGLEDLAVPWDRIDALFIGGTTDWKMGPEAALLVKEARRRGKYVHFGRVNSFKRYKYAHEIGCHSVDGTYLVFGPKVNLPRLLGWVDKIRACCPGPTHW</sequence>
<evidence type="ECO:0000313" key="2">
    <source>
        <dbReference type="Proteomes" id="UP000001504"/>
    </source>
</evidence>
<gene>
    <name evidence="1" type="ORF">ReqiPine5gene03</name>
</gene>